<organism evidence="1 2">
    <name type="scientific">Candidatus Gottesmanbacteria bacterium RIFCSPHIGHO2_02_FULL_39_11</name>
    <dbReference type="NCBI Taxonomy" id="1798382"/>
    <lineage>
        <taxon>Bacteria</taxon>
        <taxon>Candidatus Gottesmaniibacteriota</taxon>
    </lineage>
</organism>
<comment type="caution">
    <text evidence="1">The sequence shown here is derived from an EMBL/GenBank/DDBJ whole genome shotgun (WGS) entry which is preliminary data.</text>
</comment>
<evidence type="ECO:0000313" key="2">
    <source>
        <dbReference type="Proteomes" id="UP000176923"/>
    </source>
</evidence>
<gene>
    <name evidence="1" type="ORF">A3D77_01415</name>
</gene>
<proteinExistence type="predicted"/>
<dbReference type="EMBL" id="MFJL01000019">
    <property type="protein sequence ID" value="OGG15668.1"/>
    <property type="molecule type" value="Genomic_DNA"/>
</dbReference>
<reference evidence="1 2" key="1">
    <citation type="journal article" date="2016" name="Nat. Commun.">
        <title>Thousands of microbial genomes shed light on interconnected biogeochemical processes in an aquifer system.</title>
        <authorList>
            <person name="Anantharaman K."/>
            <person name="Brown C.T."/>
            <person name="Hug L.A."/>
            <person name="Sharon I."/>
            <person name="Castelle C.J."/>
            <person name="Probst A.J."/>
            <person name="Thomas B.C."/>
            <person name="Singh A."/>
            <person name="Wilkins M.J."/>
            <person name="Karaoz U."/>
            <person name="Brodie E.L."/>
            <person name="Williams K.H."/>
            <person name="Hubbard S.S."/>
            <person name="Banfield J.F."/>
        </authorList>
    </citation>
    <scope>NUCLEOTIDE SEQUENCE [LARGE SCALE GENOMIC DNA]</scope>
</reference>
<evidence type="ECO:0000313" key="1">
    <source>
        <dbReference type="EMBL" id="OGG15668.1"/>
    </source>
</evidence>
<dbReference type="AlphaFoldDB" id="A0A1F5ZT77"/>
<sequence length="88" mass="9941">MIRTTVTLPEDLLFIIKKRALKEKRTMNEIVVESIQFNVLGKQTSSQVASKLPPSKTAGTIQMSKSMPIEKVFDAIKNPYDKKSIFGR</sequence>
<accession>A0A1F5ZT77</accession>
<dbReference type="Proteomes" id="UP000176923">
    <property type="component" value="Unassembled WGS sequence"/>
</dbReference>
<protein>
    <submittedName>
        <fullName evidence="1">Uncharacterized protein</fullName>
    </submittedName>
</protein>
<name>A0A1F5ZT77_9BACT</name>